<dbReference type="PANTHER" id="PTHR43477">
    <property type="entry name" value="DIHYDROANTICAPSIN 7-DEHYDROGENASE"/>
    <property type="match status" value="1"/>
</dbReference>
<proteinExistence type="inferred from homology"/>
<dbReference type="PANTHER" id="PTHR43477:SF1">
    <property type="entry name" value="DIHYDROANTICAPSIN 7-DEHYDROGENASE"/>
    <property type="match status" value="1"/>
</dbReference>
<organism evidence="3 4">
    <name type="scientific">Lentisphaera profundi</name>
    <dbReference type="NCBI Taxonomy" id="1658616"/>
    <lineage>
        <taxon>Bacteria</taxon>
        <taxon>Pseudomonadati</taxon>
        <taxon>Lentisphaerota</taxon>
        <taxon>Lentisphaeria</taxon>
        <taxon>Lentisphaerales</taxon>
        <taxon>Lentisphaeraceae</taxon>
        <taxon>Lentisphaera</taxon>
    </lineage>
</organism>
<dbReference type="CDD" id="cd05233">
    <property type="entry name" value="SDR_c"/>
    <property type="match status" value="1"/>
</dbReference>
<name>A0ABY7VW61_9BACT</name>
<dbReference type="InterPro" id="IPR051122">
    <property type="entry name" value="SDR_DHRS6-like"/>
</dbReference>
<dbReference type="PRINTS" id="PR00081">
    <property type="entry name" value="GDHRDH"/>
</dbReference>
<evidence type="ECO:0000256" key="1">
    <source>
        <dbReference type="ARBA" id="ARBA00006484"/>
    </source>
</evidence>
<dbReference type="Pfam" id="PF13561">
    <property type="entry name" value="adh_short_C2"/>
    <property type="match status" value="1"/>
</dbReference>
<comment type="similarity">
    <text evidence="1">Belongs to the short-chain dehydrogenases/reductases (SDR) family.</text>
</comment>
<sequence length="258" mass="27295">MGKLDNKIAVVTGGGSGIGRAITERFAAEGAFVALLDFNEEQATETVDAIKSSGGKVQFYKCDVSDGAGIQTIFESLKAEHGPLDVLVNNAGIAAVGNVETCTEEELDRIYNVNVKGVFNCLKAGIPQMVENGGGSIVNLASIASSIGIPDRFAYSMSKGAAYTMTLSVATDYVDKGIRCNSISPARVHTPFVDGFIAKNYPGEEEEMFKKLSATQPIGRMGKPEEIANMALFLASEEAAFITGTDFPVDGGFLKIKK</sequence>
<dbReference type="EMBL" id="CP117811">
    <property type="protein sequence ID" value="WDE96969.1"/>
    <property type="molecule type" value="Genomic_DNA"/>
</dbReference>
<dbReference type="PRINTS" id="PR00080">
    <property type="entry name" value="SDRFAMILY"/>
</dbReference>
<dbReference type="Proteomes" id="UP001214250">
    <property type="component" value="Chromosome 1"/>
</dbReference>
<dbReference type="SUPFAM" id="SSF51735">
    <property type="entry name" value="NAD(P)-binding Rossmann-fold domains"/>
    <property type="match status" value="1"/>
</dbReference>
<evidence type="ECO:0000313" key="4">
    <source>
        <dbReference type="Proteomes" id="UP001214250"/>
    </source>
</evidence>
<dbReference type="InterPro" id="IPR020904">
    <property type="entry name" value="Sc_DH/Rdtase_CS"/>
</dbReference>
<dbReference type="NCBIfam" id="NF005559">
    <property type="entry name" value="PRK07231.1"/>
    <property type="match status" value="1"/>
</dbReference>
<keyword evidence="4" id="KW-1185">Reference proteome</keyword>
<dbReference type="Gene3D" id="3.40.50.720">
    <property type="entry name" value="NAD(P)-binding Rossmann-like Domain"/>
    <property type="match status" value="1"/>
</dbReference>
<dbReference type="InterPro" id="IPR036291">
    <property type="entry name" value="NAD(P)-bd_dom_sf"/>
</dbReference>
<evidence type="ECO:0000313" key="3">
    <source>
        <dbReference type="EMBL" id="WDE96969.1"/>
    </source>
</evidence>
<reference evidence="3 4" key="1">
    <citation type="submission" date="2023-02" db="EMBL/GenBank/DDBJ databases">
        <title>Genome sequence of Lentisphaera profundi SAORIC-696.</title>
        <authorList>
            <person name="Kim e."/>
            <person name="Cho J.-C."/>
            <person name="Choi A."/>
            <person name="Kang I."/>
        </authorList>
    </citation>
    <scope>NUCLEOTIDE SEQUENCE [LARGE SCALE GENOMIC DNA]</scope>
    <source>
        <strain evidence="3 4">SAORIC-696</strain>
    </source>
</reference>
<evidence type="ECO:0000256" key="2">
    <source>
        <dbReference type="ARBA" id="ARBA00023002"/>
    </source>
</evidence>
<dbReference type="InterPro" id="IPR002347">
    <property type="entry name" value="SDR_fam"/>
</dbReference>
<keyword evidence="2" id="KW-0560">Oxidoreductase</keyword>
<gene>
    <name evidence="3" type="ORF">PQO03_03215</name>
</gene>
<dbReference type="RefSeq" id="WP_274151074.1">
    <property type="nucleotide sequence ID" value="NZ_CP117811.1"/>
</dbReference>
<accession>A0ABY7VW61</accession>
<dbReference type="PROSITE" id="PS00061">
    <property type="entry name" value="ADH_SHORT"/>
    <property type="match status" value="1"/>
</dbReference>
<protein>
    <submittedName>
        <fullName evidence="3">SDR family NAD(P)-dependent oxidoreductase</fullName>
    </submittedName>
</protein>